<dbReference type="PROSITE" id="PS01156">
    <property type="entry name" value="TONB_DEPENDENT_REC_2"/>
    <property type="match status" value="1"/>
</dbReference>
<evidence type="ECO:0000256" key="15">
    <source>
        <dbReference type="PROSITE-ProRule" id="PRU10144"/>
    </source>
</evidence>
<keyword evidence="12 20" id="KW-0675">Receptor</keyword>
<evidence type="ECO:0000259" key="19">
    <source>
        <dbReference type="Pfam" id="PF07715"/>
    </source>
</evidence>
<evidence type="ECO:0000313" key="21">
    <source>
        <dbReference type="Proteomes" id="UP000482634"/>
    </source>
</evidence>
<dbReference type="CDD" id="cd01347">
    <property type="entry name" value="ligand_gated_channel"/>
    <property type="match status" value="1"/>
</dbReference>
<dbReference type="Gene3D" id="2.40.170.20">
    <property type="entry name" value="TonB-dependent receptor, beta-barrel domain"/>
    <property type="match status" value="1"/>
</dbReference>
<evidence type="ECO:0000256" key="1">
    <source>
        <dbReference type="ARBA" id="ARBA00004571"/>
    </source>
</evidence>
<evidence type="ECO:0000256" key="17">
    <source>
        <dbReference type="SAM" id="SignalP"/>
    </source>
</evidence>
<keyword evidence="5" id="KW-0410">Iron transport</keyword>
<keyword evidence="9" id="KW-0406">Ion transport</keyword>
<proteinExistence type="inferred from homology"/>
<dbReference type="PROSITE" id="PS52016">
    <property type="entry name" value="TONB_DEPENDENT_REC_3"/>
    <property type="match status" value="1"/>
</dbReference>
<dbReference type="InterPro" id="IPR012910">
    <property type="entry name" value="Plug_dom"/>
</dbReference>
<dbReference type="AlphaFoldDB" id="A0A6B3NXM0"/>
<evidence type="ECO:0000256" key="8">
    <source>
        <dbReference type="ARBA" id="ARBA00023004"/>
    </source>
</evidence>
<feature type="signal peptide" evidence="17">
    <location>
        <begin position="1"/>
        <end position="31"/>
    </location>
</feature>
<evidence type="ECO:0000256" key="11">
    <source>
        <dbReference type="ARBA" id="ARBA00023136"/>
    </source>
</evidence>
<evidence type="ECO:0000256" key="10">
    <source>
        <dbReference type="ARBA" id="ARBA00023077"/>
    </source>
</evidence>
<evidence type="ECO:0000256" key="7">
    <source>
        <dbReference type="ARBA" id="ARBA00022729"/>
    </source>
</evidence>
<keyword evidence="4 14" id="KW-1134">Transmembrane beta strand</keyword>
<dbReference type="InterPro" id="IPR039426">
    <property type="entry name" value="TonB-dep_rcpt-like"/>
</dbReference>
<dbReference type="GO" id="GO:0009279">
    <property type="term" value="C:cell outer membrane"/>
    <property type="evidence" value="ECO:0007669"/>
    <property type="project" value="UniProtKB-SubCell"/>
</dbReference>
<gene>
    <name evidence="20" type="ORF">G3436_25780</name>
</gene>
<protein>
    <submittedName>
        <fullName evidence="20">TonB-dependent siderophore receptor</fullName>
    </submittedName>
</protein>
<dbReference type="SUPFAM" id="SSF56935">
    <property type="entry name" value="Porins"/>
    <property type="match status" value="1"/>
</dbReference>
<evidence type="ECO:0000256" key="3">
    <source>
        <dbReference type="ARBA" id="ARBA00022448"/>
    </source>
</evidence>
<dbReference type="InterPro" id="IPR036942">
    <property type="entry name" value="Beta-barrel_TonB_sf"/>
</dbReference>
<dbReference type="Gene3D" id="2.170.130.10">
    <property type="entry name" value="TonB-dependent receptor, plug domain"/>
    <property type="match status" value="1"/>
</dbReference>
<dbReference type="PANTHER" id="PTHR32552:SF82">
    <property type="entry name" value="FCUA PROTEIN"/>
    <property type="match status" value="1"/>
</dbReference>
<dbReference type="InterPro" id="IPR000531">
    <property type="entry name" value="Beta-barrel_TonB"/>
</dbReference>
<organism evidence="20 21">
    <name type="scientific">Pseudomonas brassicae</name>
    <dbReference type="NCBI Taxonomy" id="2708063"/>
    <lineage>
        <taxon>Bacteria</taxon>
        <taxon>Pseudomonadati</taxon>
        <taxon>Pseudomonadota</taxon>
        <taxon>Gammaproteobacteria</taxon>
        <taxon>Pseudomonadales</taxon>
        <taxon>Pseudomonadaceae</taxon>
        <taxon>Pseudomonas</taxon>
    </lineage>
</organism>
<dbReference type="InterPro" id="IPR037066">
    <property type="entry name" value="Plug_dom_sf"/>
</dbReference>
<feature type="chain" id="PRO_5025511092" evidence="17">
    <location>
        <begin position="32"/>
        <end position="721"/>
    </location>
</feature>
<dbReference type="EMBL" id="JAAHBU010000540">
    <property type="protein sequence ID" value="NER66643.1"/>
    <property type="molecule type" value="Genomic_DNA"/>
</dbReference>
<evidence type="ECO:0000313" key="20">
    <source>
        <dbReference type="EMBL" id="NER66643.1"/>
    </source>
</evidence>
<evidence type="ECO:0000256" key="9">
    <source>
        <dbReference type="ARBA" id="ARBA00023065"/>
    </source>
</evidence>
<reference evidence="20 21" key="1">
    <citation type="submission" date="2020-02" db="EMBL/GenBank/DDBJ databases">
        <title>Broccoli isolated Pseudomonas sp.</title>
        <authorList>
            <person name="Fujikawa T."/>
            <person name="Sawada H."/>
        </authorList>
    </citation>
    <scope>NUCLEOTIDE SEQUENCE [LARGE SCALE GENOMIC DNA]</scope>
    <source>
        <strain evidence="20 21">MAFF212427</strain>
    </source>
</reference>
<dbReference type="GO" id="GO:0015891">
    <property type="term" value="P:siderophore transport"/>
    <property type="evidence" value="ECO:0007669"/>
    <property type="project" value="InterPro"/>
</dbReference>
<sequence length="721" mass="79393">MKGHASGTVVWSKTLLASVVSASLASLPAQAQERPHRDIHELDALNVTAAPLNNAFEVNAGAFGAKDTLEIPLAIQSYSTHTLVETSPRSVRDVLALDPSVLNSSYGGGFDNFRLRGFAMDNFNTIRRDGLALAPHYDVPMELVERVDVLKGPSGFLYGFNSPGGTINYIPKRPTLKPFTDLSVQGSSLLGRYVAVDTSNALADGAMGYRLNAGYEKVGDFNHMGDVERKFLGLATDFRLSDRALLQLNADWTWRSAMSDPLLRADQSGRANRLDPSSYVLPPRIDRRDALSPSWYRHDTEAYNLEAKFDYTLNEDWTSVTQANYSQNQRHGGYVDLFDIQPNGDIGFADLYQSRGEVFSTWSLQSYLAGKLLTGNLYHDLFVGASYRQFRDKSPYWDLVESTGGVSVGDISVGNIRNPVQPPHWDFGAEQDTDFISSIEERSLFASDLILLTEQFQVLLGGRYIWYSARELSATALPQDENVFVPTGALIFRPSEHVMTYISYSRGFEKGDYAPYNAVNANQPTAAIESEQYEIGLKADLNQALNLGVALFDIKRDASYLNAGNVFVSNGRFHHRGVELNATTQVAAALTLMGNAAYLQTELQDVDDTGTDGKRTEGVPRWKGAVGARYAFAQVPGLAADSTLSYVGSRPVDAQNSGFVPGYTLWDAGVSYATRLGDTPTTFRLQGKNLANKYYYSGVYYSGGLEVGREREVFLSAKFSF</sequence>
<evidence type="ECO:0000259" key="18">
    <source>
        <dbReference type="Pfam" id="PF00593"/>
    </source>
</evidence>
<dbReference type="PANTHER" id="PTHR32552">
    <property type="entry name" value="FERRICHROME IRON RECEPTOR-RELATED"/>
    <property type="match status" value="1"/>
</dbReference>
<feature type="short sequence motif" description="TonB C-terminal box" evidence="15">
    <location>
        <begin position="704"/>
        <end position="721"/>
    </location>
</feature>
<evidence type="ECO:0000256" key="12">
    <source>
        <dbReference type="ARBA" id="ARBA00023170"/>
    </source>
</evidence>
<keyword evidence="6 14" id="KW-0812">Transmembrane</keyword>
<feature type="domain" description="TonB-dependent receptor plug" evidence="19">
    <location>
        <begin position="69"/>
        <end position="166"/>
    </location>
</feature>
<evidence type="ECO:0000256" key="2">
    <source>
        <dbReference type="ARBA" id="ARBA00009810"/>
    </source>
</evidence>
<keyword evidence="10 16" id="KW-0798">TonB box</keyword>
<dbReference type="RefSeq" id="WP_163951060.1">
    <property type="nucleotide sequence ID" value="NZ_JAAHBU010000540.1"/>
</dbReference>
<dbReference type="NCBIfam" id="TIGR01783">
    <property type="entry name" value="TonB-siderophor"/>
    <property type="match status" value="1"/>
</dbReference>
<evidence type="ECO:0000256" key="13">
    <source>
        <dbReference type="ARBA" id="ARBA00023237"/>
    </source>
</evidence>
<comment type="subcellular location">
    <subcellularLocation>
        <location evidence="1 14">Cell outer membrane</location>
        <topology evidence="1 14">Multi-pass membrane protein</topology>
    </subcellularLocation>
</comment>
<keyword evidence="7 17" id="KW-0732">Signal</keyword>
<keyword evidence="13 14" id="KW-0998">Cell outer membrane</keyword>
<evidence type="ECO:0000256" key="4">
    <source>
        <dbReference type="ARBA" id="ARBA00022452"/>
    </source>
</evidence>
<dbReference type="Pfam" id="PF00593">
    <property type="entry name" value="TonB_dep_Rec_b-barrel"/>
    <property type="match status" value="1"/>
</dbReference>
<dbReference type="InterPro" id="IPR010917">
    <property type="entry name" value="TonB_rcpt_CS"/>
</dbReference>
<dbReference type="Proteomes" id="UP000482634">
    <property type="component" value="Unassembled WGS sequence"/>
</dbReference>
<evidence type="ECO:0000256" key="16">
    <source>
        <dbReference type="RuleBase" id="RU003357"/>
    </source>
</evidence>
<evidence type="ECO:0000256" key="5">
    <source>
        <dbReference type="ARBA" id="ARBA00022496"/>
    </source>
</evidence>
<keyword evidence="21" id="KW-1185">Reference proteome</keyword>
<dbReference type="InterPro" id="IPR010105">
    <property type="entry name" value="TonB_sidphr_rcpt"/>
</dbReference>
<keyword evidence="3 14" id="KW-0813">Transport</keyword>
<accession>A0A6B3NXM0</accession>
<name>A0A6B3NXM0_9PSED</name>
<dbReference type="GO" id="GO:0038023">
    <property type="term" value="F:signaling receptor activity"/>
    <property type="evidence" value="ECO:0007669"/>
    <property type="project" value="InterPro"/>
</dbReference>
<evidence type="ECO:0000256" key="6">
    <source>
        <dbReference type="ARBA" id="ARBA00022692"/>
    </source>
</evidence>
<evidence type="ECO:0000256" key="14">
    <source>
        <dbReference type="PROSITE-ProRule" id="PRU01360"/>
    </source>
</evidence>
<dbReference type="GO" id="GO:0015344">
    <property type="term" value="F:siderophore uptake transmembrane transporter activity"/>
    <property type="evidence" value="ECO:0007669"/>
    <property type="project" value="TreeGrafter"/>
</dbReference>
<keyword evidence="8" id="KW-0408">Iron</keyword>
<feature type="domain" description="TonB-dependent receptor-like beta-barrel" evidence="18">
    <location>
        <begin position="269"/>
        <end position="690"/>
    </location>
</feature>
<keyword evidence="11 14" id="KW-0472">Membrane</keyword>
<comment type="caution">
    <text evidence="20">The sequence shown here is derived from an EMBL/GenBank/DDBJ whole genome shotgun (WGS) entry which is preliminary data.</text>
</comment>
<comment type="similarity">
    <text evidence="2 14 16">Belongs to the TonB-dependent receptor family.</text>
</comment>
<dbReference type="Pfam" id="PF07715">
    <property type="entry name" value="Plug"/>
    <property type="match status" value="1"/>
</dbReference>